<evidence type="ECO:0000313" key="1">
    <source>
        <dbReference type="EMBL" id="NJC41598.1"/>
    </source>
</evidence>
<evidence type="ECO:0000313" key="2">
    <source>
        <dbReference type="Proteomes" id="UP000587415"/>
    </source>
</evidence>
<dbReference type="RefSeq" id="WP_168046829.1">
    <property type="nucleotide sequence ID" value="NZ_JAATJM010000001.1"/>
</dbReference>
<organism evidence="1 2">
    <name type="scientific">Brevundimonas alba</name>
    <dbReference type="NCBI Taxonomy" id="74314"/>
    <lineage>
        <taxon>Bacteria</taxon>
        <taxon>Pseudomonadati</taxon>
        <taxon>Pseudomonadota</taxon>
        <taxon>Alphaproteobacteria</taxon>
        <taxon>Caulobacterales</taxon>
        <taxon>Caulobacteraceae</taxon>
        <taxon>Brevundimonas</taxon>
    </lineage>
</organism>
<dbReference type="EMBL" id="JAATJM010000001">
    <property type="protein sequence ID" value="NJC41598.1"/>
    <property type="molecule type" value="Genomic_DNA"/>
</dbReference>
<sequence>MKSAPGWAGGGVWLALEGAVWPWAASSRAAAETPMIMGGLSRLSPRTARP</sequence>
<gene>
    <name evidence="1" type="ORF">GGQ87_001856</name>
</gene>
<comment type="caution">
    <text evidence="1">The sequence shown here is derived from an EMBL/GenBank/DDBJ whole genome shotgun (WGS) entry which is preliminary data.</text>
</comment>
<proteinExistence type="predicted"/>
<protein>
    <submittedName>
        <fullName evidence="1">Uncharacterized protein</fullName>
    </submittedName>
</protein>
<accession>A0A7X5YKH9</accession>
<name>A0A7X5YKH9_9CAUL</name>
<reference evidence="1 2" key="1">
    <citation type="submission" date="2020-03" db="EMBL/GenBank/DDBJ databases">
        <title>Genomic Encyclopedia of Type Strains, Phase IV (KMG-IV): sequencing the most valuable type-strain genomes for metagenomic binning, comparative biology and taxonomic classification.</title>
        <authorList>
            <person name="Goeker M."/>
        </authorList>
    </citation>
    <scope>NUCLEOTIDE SEQUENCE [LARGE SCALE GENOMIC DNA]</scope>
    <source>
        <strain evidence="1 2">DSM 4736</strain>
    </source>
</reference>
<keyword evidence="2" id="KW-1185">Reference proteome</keyword>
<dbReference type="AlphaFoldDB" id="A0A7X5YKH9"/>
<dbReference type="Proteomes" id="UP000587415">
    <property type="component" value="Unassembled WGS sequence"/>
</dbReference>